<dbReference type="PROSITE" id="PS01124">
    <property type="entry name" value="HTH_ARAC_FAMILY_2"/>
    <property type="match status" value="1"/>
</dbReference>
<feature type="transmembrane region" description="Helical" evidence="4">
    <location>
        <begin position="198"/>
        <end position="216"/>
    </location>
</feature>
<gene>
    <name evidence="6" type="ORF">IX39_11030</name>
</gene>
<dbReference type="OrthoDB" id="9779074at2"/>
<name>A0A085Z9K5_9FLAO</name>
<keyword evidence="1" id="KW-0805">Transcription regulation</keyword>
<keyword evidence="4" id="KW-1133">Transmembrane helix</keyword>
<dbReference type="EMBL" id="JPRP01000001">
    <property type="protein sequence ID" value="KFF01119.1"/>
    <property type="molecule type" value="Genomic_DNA"/>
</dbReference>
<dbReference type="Proteomes" id="UP000028713">
    <property type="component" value="Unassembled WGS sequence"/>
</dbReference>
<keyword evidence="3" id="KW-0804">Transcription</keyword>
<evidence type="ECO:0000256" key="3">
    <source>
        <dbReference type="ARBA" id="ARBA00023163"/>
    </source>
</evidence>
<evidence type="ECO:0000256" key="2">
    <source>
        <dbReference type="ARBA" id="ARBA00023125"/>
    </source>
</evidence>
<dbReference type="Gene3D" id="1.10.10.60">
    <property type="entry name" value="Homeodomain-like"/>
    <property type="match status" value="1"/>
</dbReference>
<evidence type="ECO:0000256" key="4">
    <source>
        <dbReference type="SAM" id="Phobius"/>
    </source>
</evidence>
<feature type="domain" description="HTH araC/xylS-type" evidence="5">
    <location>
        <begin position="261"/>
        <end position="371"/>
    </location>
</feature>
<comment type="caution">
    <text evidence="6">The sequence shown here is derived from an EMBL/GenBank/DDBJ whole genome shotgun (WGS) entry which is preliminary data.</text>
</comment>
<sequence length="385" mass="45282">MQYIVILGAFQALVALWLLQFKERKSISNYLFICLLSAIAVHLTIKFVIFNFIPDESIRHQMNTFIGASYGPLIYLYTLSKTRKEFSIVGKWYTFIPFFILMIGYLTVSCVFFVLNHVDQKLLDLYNDFSLIVLFIVNLYYPLRSLFIINTVKLKALEKPEYDIVTRISYCILFMELGVIASKALLTLYPEENQLINISIRTIAYFLLLVICLLIVRKSLKTEINEIAENESDNDFKVAVNQNHNEGELSLNTIDYEVKFSELWQKMDQSVKQKQLFRDCELNLDQLALKTEINKYQISEMLNGYKHKPFYRYINEYRIEYFKNMVEKAIKNNESINFLSFAYEAGFKSKSSFNRYFKEIIGKTPSEYYKSLINETKKQSFEISA</sequence>
<keyword evidence="4" id="KW-0812">Transmembrane</keyword>
<dbReference type="RefSeq" id="WP_034676238.1">
    <property type="nucleotide sequence ID" value="NZ_FPAP01000001.1"/>
</dbReference>
<dbReference type="GO" id="GO:0043565">
    <property type="term" value="F:sequence-specific DNA binding"/>
    <property type="evidence" value="ECO:0007669"/>
    <property type="project" value="InterPro"/>
</dbReference>
<dbReference type="SUPFAM" id="SSF46689">
    <property type="entry name" value="Homeodomain-like"/>
    <property type="match status" value="1"/>
</dbReference>
<organism evidence="6 7">
    <name type="scientific">Chryseobacterium formosense</name>
    <dbReference type="NCBI Taxonomy" id="236814"/>
    <lineage>
        <taxon>Bacteria</taxon>
        <taxon>Pseudomonadati</taxon>
        <taxon>Bacteroidota</taxon>
        <taxon>Flavobacteriia</taxon>
        <taxon>Flavobacteriales</taxon>
        <taxon>Weeksellaceae</taxon>
        <taxon>Chryseobacterium group</taxon>
        <taxon>Chryseobacterium</taxon>
    </lineage>
</organism>
<feature type="transmembrane region" description="Helical" evidence="4">
    <location>
        <begin position="30"/>
        <end position="50"/>
    </location>
</feature>
<dbReference type="InterPro" id="IPR018060">
    <property type="entry name" value="HTH_AraC"/>
</dbReference>
<feature type="transmembrane region" description="Helical" evidence="4">
    <location>
        <begin position="126"/>
        <end position="143"/>
    </location>
</feature>
<evidence type="ECO:0000313" key="6">
    <source>
        <dbReference type="EMBL" id="KFF01119.1"/>
    </source>
</evidence>
<dbReference type="PANTHER" id="PTHR43280:SF29">
    <property type="entry name" value="ARAC-FAMILY TRANSCRIPTIONAL REGULATOR"/>
    <property type="match status" value="1"/>
</dbReference>
<feature type="transmembrane region" description="Helical" evidence="4">
    <location>
        <begin position="92"/>
        <end position="114"/>
    </location>
</feature>
<feature type="transmembrane region" description="Helical" evidence="4">
    <location>
        <begin position="6"/>
        <end position="21"/>
    </location>
</feature>
<feature type="transmembrane region" description="Helical" evidence="4">
    <location>
        <begin position="62"/>
        <end position="80"/>
    </location>
</feature>
<keyword evidence="2" id="KW-0238">DNA-binding</keyword>
<evidence type="ECO:0000313" key="7">
    <source>
        <dbReference type="Proteomes" id="UP000028713"/>
    </source>
</evidence>
<evidence type="ECO:0000256" key="1">
    <source>
        <dbReference type="ARBA" id="ARBA00023015"/>
    </source>
</evidence>
<keyword evidence="4" id="KW-0472">Membrane</keyword>
<dbReference type="SMART" id="SM00342">
    <property type="entry name" value="HTH_ARAC"/>
    <property type="match status" value="1"/>
</dbReference>
<dbReference type="PANTHER" id="PTHR43280">
    <property type="entry name" value="ARAC-FAMILY TRANSCRIPTIONAL REGULATOR"/>
    <property type="match status" value="1"/>
</dbReference>
<evidence type="ECO:0000259" key="5">
    <source>
        <dbReference type="PROSITE" id="PS01124"/>
    </source>
</evidence>
<dbReference type="eggNOG" id="COG2207">
    <property type="taxonomic scope" value="Bacteria"/>
</dbReference>
<dbReference type="InterPro" id="IPR009057">
    <property type="entry name" value="Homeodomain-like_sf"/>
</dbReference>
<dbReference type="GO" id="GO:0003700">
    <property type="term" value="F:DNA-binding transcription factor activity"/>
    <property type="evidence" value="ECO:0007669"/>
    <property type="project" value="InterPro"/>
</dbReference>
<reference evidence="6 7" key="1">
    <citation type="submission" date="2014-07" db="EMBL/GenBank/DDBJ databases">
        <title>Genome of Chryseobacterium formosense LMG 24722.</title>
        <authorList>
            <person name="Pipes S.E."/>
            <person name="Stropko S.J."/>
            <person name="Newman J.D."/>
        </authorList>
    </citation>
    <scope>NUCLEOTIDE SEQUENCE [LARGE SCALE GENOMIC DNA]</scope>
    <source>
        <strain evidence="6 7">LMG 24722</strain>
    </source>
</reference>
<dbReference type="AlphaFoldDB" id="A0A085Z9K5"/>
<proteinExistence type="predicted"/>
<dbReference type="STRING" id="236814.IX39_11030"/>
<protein>
    <recommendedName>
        <fullName evidence="5">HTH araC/xylS-type domain-containing protein</fullName>
    </recommendedName>
</protein>
<accession>A0A085Z9K5</accession>
<dbReference type="Pfam" id="PF12833">
    <property type="entry name" value="HTH_18"/>
    <property type="match status" value="1"/>
</dbReference>
<feature type="transmembrane region" description="Helical" evidence="4">
    <location>
        <begin position="164"/>
        <end position="186"/>
    </location>
</feature>
<keyword evidence="7" id="KW-1185">Reference proteome</keyword>